<dbReference type="InterPro" id="IPR050131">
    <property type="entry name" value="Peptidase_S8_subtilisin-like"/>
</dbReference>
<evidence type="ECO:0000256" key="5">
    <source>
        <dbReference type="ARBA" id="ARBA00023157"/>
    </source>
</evidence>
<organism evidence="10 11">
    <name type="scientific">Tetradesmus obliquus</name>
    <name type="common">Green alga</name>
    <name type="synonym">Acutodesmus obliquus</name>
    <dbReference type="NCBI Taxonomy" id="3088"/>
    <lineage>
        <taxon>Eukaryota</taxon>
        <taxon>Viridiplantae</taxon>
        <taxon>Chlorophyta</taxon>
        <taxon>core chlorophytes</taxon>
        <taxon>Chlorophyceae</taxon>
        <taxon>CS clade</taxon>
        <taxon>Sphaeropleales</taxon>
        <taxon>Scenedesmaceae</taxon>
        <taxon>Tetradesmus</taxon>
    </lineage>
</organism>
<dbReference type="InterPro" id="IPR023828">
    <property type="entry name" value="Peptidase_S8_Ser-AS"/>
</dbReference>
<feature type="active site" description="Charge relay system" evidence="6">
    <location>
        <position position="271"/>
    </location>
</feature>
<keyword evidence="5" id="KW-1015">Disulfide bond</keyword>
<evidence type="ECO:0000256" key="8">
    <source>
        <dbReference type="SAM" id="SignalP"/>
    </source>
</evidence>
<feature type="domain" description="Peptidase S8/S53" evidence="9">
    <location>
        <begin position="230"/>
        <end position="515"/>
    </location>
</feature>
<feature type="signal peptide" evidence="8">
    <location>
        <begin position="1"/>
        <end position="30"/>
    </location>
</feature>
<dbReference type="Gene3D" id="3.40.50.200">
    <property type="entry name" value="Peptidase S8/S53 domain"/>
    <property type="match status" value="1"/>
</dbReference>
<gene>
    <name evidence="10" type="ORF">BQ4739_LOCUS18056</name>
</gene>
<dbReference type="AlphaFoldDB" id="A0A383WJX2"/>
<dbReference type="PANTHER" id="PTHR43806">
    <property type="entry name" value="PEPTIDASE S8"/>
    <property type="match status" value="1"/>
</dbReference>
<evidence type="ECO:0000256" key="7">
    <source>
        <dbReference type="SAM" id="MobiDB-lite"/>
    </source>
</evidence>
<evidence type="ECO:0000259" key="9">
    <source>
        <dbReference type="Pfam" id="PF00082"/>
    </source>
</evidence>
<dbReference type="PANTHER" id="PTHR43806:SF11">
    <property type="entry name" value="CEREVISIN-RELATED"/>
    <property type="match status" value="1"/>
</dbReference>
<dbReference type="InterPro" id="IPR015500">
    <property type="entry name" value="Peptidase_S8_subtilisin-rel"/>
</dbReference>
<proteinExistence type="inferred from homology"/>
<dbReference type="InterPro" id="IPR000436">
    <property type="entry name" value="Sushi_SCR_CCP_dom"/>
</dbReference>
<dbReference type="InterPro" id="IPR036852">
    <property type="entry name" value="Peptidase_S8/S53_dom_sf"/>
</dbReference>
<dbReference type="Proteomes" id="UP000256970">
    <property type="component" value="Unassembled WGS sequence"/>
</dbReference>
<evidence type="ECO:0000256" key="1">
    <source>
        <dbReference type="ARBA" id="ARBA00011073"/>
    </source>
</evidence>
<keyword evidence="4 6" id="KW-0720">Serine protease</keyword>
<dbReference type="Pfam" id="PF00082">
    <property type="entry name" value="Peptidase_S8"/>
    <property type="match status" value="1"/>
</dbReference>
<evidence type="ECO:0000256" key="6">
    <source>
        <dbReference type="PROSITE-ProRule" id="PRU01240"/>
    </source>
</evidence>
<evidence type="ECO:0000313" key="10">
    <source>
        <dbReference type="EMBL" id="SZX77711.1"/>
    </source>
</evidence>
<keyword evidence="8" id="KW-0732">Signal</keyword>
<dbReference type="SUPFAM" id="SSF57535">
    <property type="entry name" value="Complement control module/SCR domain"/>
    <property type="match status" value="1"/>
</dbReference>
<sequence length="942" mass="97846">MPAAGDRHNVTIWTLALCLTVLCCLRICDAAAGASPAGPDEIPRVIARLAPQHCNPTTHTRSSALSAATVASIQALAAATGLSHAGQLPVPCWHVFGPAATLAATQAAVEALTEPAVSVMSTGAGAGAAKTGTADGQLFTIAALEKTRRLPYYTSSSTAGVQQQQQQHQPPLRQRTAGNASTSWRYLPPECDAATNTCSNWGLTHSKTIELWQDLGPQHFPLPNISRMGSVIDTGVELRQFNVAPQLAANQSITFSRDGNEPPGGALGMGHGTHVFGIIAAGHGRFRKQDDPAGIAGIIGPAAHSVASCNCFGRYTDGRDGDVVACIAHAVATNTHWVINLSLGDEGLRSDAAHQLYYDAMKAFCAADGIAVMAAGNGVCVGGGCKLGQSGGRSYVGVDMSDAGLQPDGVTVKPNVASYPAVMAEYFPDCVIAVANVNSAGQLVSGSNYGAAVRIAAPGTDIVSTWPVFGSGNMWQTMTLTGTSMSTPHVAGAALLLRNAFPSANNTQVVRCLISGSSQQPQFLDAGRVLGGGMLNVRAAHDCLAAEMGREEPLFDCRTQEQVPPCVDALSGVRDDNCAEPYFCLTFNSSRSILPPPTNTASSTVQRARSAQAQLSSTCDALTACGPNTACTEIQQDIYCSCLPGYSPPSFAGLGGRGCITTNATACDVAEPQFCRRPQLLLNGTQFLATAPQSCNARVPVGLSCSATCIPGWQGEGYSVTCLSNGTWSPPTGSGCSELPVDTTVCGACSISKLCNEAEGCKCEKRGGSSSRCLCAASLGFRELAAVQSGVLTSRCVWDVEFPWMAAASANSSNSSSSSNTSYYLIAHVNRTVALPFSVESSNSSGESKASQRQLICPAARVISSEQWVGKELPRCPSGPNAQAIRLATSASKSGEVCNKSLGRGFYYFDTSKRAAAKRGSCFLLRINATDGMSYAVIVLLA</sequence>
<evidence type="ECO:0000256" key="2">
    <source>
        <dbReference type="ARBA" id="ARBA00022670"/>
    </source>
</evidence>
<dbReference type="EMBL" id="FNXT01001293">
    <property type="protein sequence ID" value="SZX77711.1"/>
    <property type="molecule type" value="Genomic_DNA"/>
</dbReference>
<accession>A0A383WJX2</accession>
<feature type="chain" id="PRO_5016863510" description="Peptidase S8/S53 domain-containing protein" evidence="8">
    <location>
        <begin position="31"/>
        <end position="942"/>
    </location>
</feature>
<dbReference type="PRINTS" id="PR00723">
    <property type="entry name" value="SUBTILISIN"/>
</dbReference>
<dbReference type="PROSITE" id="PS51892">
    <property type="entry name" value="SUBTILASE"/>
    <property type="match status" value="1"/>
</dbReference>
<evidence type="ECO:0000313" key="11">
    <source>
        <dbReference type="Proteomes" id="UP000256970"/>
    </source>
</evidence>
<dbReference type="CDD" id="cd00033">
    <property type="entry name" value="CCP"/>
    <property type="match status" value="1"/>
</dbReference>
<keyword evidence="2 6" id="KW-0645">Protease</keyword>
<dbReference type="InterPro" id="IPR000209">
    <property type="entry name" value="Peptidase_S8/S53_dom"/>
</dbReference>
<dbReference type="SUPFAM" id="SSF52743">
    <property type="entry name" value="Subtilisin-like"/>
    <property type="match status" value="1"/>
</dbReference>
<dbReference type="GO" id="GO:0006508">
    <property type="term" value="P:proteolysis"/>
    <property type="evidence" value="ECO:0007669"/>
    <property type="project" value="UniProtKB-KW"/>
</dbReference>
<keyword evidence="3 6" id="KW-0378">Hydrolase</keyword>
<dbReference type="PROSITE" id="PS00138">
    <property type="entry name" value="SUBTILASE_SER"/>
    <property type="match status" value="1"/>
</dbReference>
<reference evidence="10 11" key="1">
    <citation type="submission" date="2016-10" db="EMBL/GenBank/DDBJ databases">
        <authorList>
            <person name="Cai Z."/>
        </authorList>
    </citation>
    <scope>NUCLEOTIDE SEQUENCE [LARGE SCALE GENOMIC DNA]</scope>
</reference>
<comment type="similarity">
    <text evidence="1 6">Belongs to the peptidase S8 family.</text>
</comment>
<evidence type="ECO:0000256" key="4">
    <source>
        <dbReference type="ARBA" id="ARBA00022825"/>
    </source>
</evidence>
<feature type="region of interest" description="Disordered" evidence="7">
    <location>
        <begin position="155"/>
        <end position="180"/>
    </location>
</feature>
<protein>
    <recommendedName>
        <fullName evidence="9">Peptidase S8/S53 domain-containing protein</fullName>
    </recommendedName>
</protein>
<dbReference type="InterPro" id="IPR035976">
    <property type="entry name" value="Sushi/SCR/CCP_sf"/>
</dbReference>
<feature type="active site" description="Charge relay system" evidence="6">
    <location>
        <position position="484"/>
    </location>
</feature>
<name>A0A383WJX2_TETOB</name>
<evidence type="ECO:0000256" key="3">
    <source>
        <dbReference type="ARBA" id="ARBA00022801"/>
    </source>
</evidence>
<feature type="active site" description="Charge relay system" evidence="6">
    <location>
        <position position="233"/>
    </location>
</feature>
<dbReference type="GO" id="GO:0004252">
    <property type="term" value="F:serine-type endopeptidase activity"/>
    <property type="evidence" value="ECO:0007669"/>
    <property type="project" value="UniProtKB-UniRule"/>
</dbReference>
<keyword evidence="11" id="KW-1185">Reference proteome</keyword>